<evidence type="ECO:0000313" key="2">
    <source>
        <dbReference type="Proteomes" id="UP000799324"/>
    </source>
</evidence>
<dbReference type="InterPro" id="IPR011011">
    <property type="entry name" value="Znf_FYVE_PHD"/>
</dbReference>
<dbReference type="AlphaFoldDB" id="A0A6A6SZK5"/>
<reference evidence="1" key="1">
    <citation type="journal article" date="2020" name="Stud. Mycol.">
        <title>101 Dothideomycetes genomes: a test case for predicting lifestyles and emergence of pathogens.</title>
        <authorList>
            <person name="Haridas S."/>
            <person name="Albert R."/>
            <person name="Binder M."/>
            <person name="Bloem J."/>
            <person name="Labutti K."/>
            <person name="Salamov A."/>
            <person name="Andreopoulos B."/>
            <person name="Baker S."/>
            <person name="Barry K."/>
            <person name="Bills G."/>
            <person name="Bluhm B."/>
            <person name="Cannon C."/>
            <person name="Castanera R."/>
            <person name="Culley D."/>
            <person name="Daum C."/>
            <person name="Ezra D."/>
            <person name="Gonzalez J."/>
            <person name="Henrissat B."/>
            <person name="Kuo A."/>
            <person name="Liang C."/>
            <person name="Lipzen A."/>
            <person name="Lutzoni F."/>
            <person name="Magnuson J."/>
            <person name="Mondo S."/>
            <person name="Nolan M."/>
            <person name="Ohm R."/>
            <person name="Pangilinan J."/>
            <person name="Park H.-J."/>
            <person name="Ramirez L."/>
            <person name="Alfaro M."/>
            <person name="Sun H."/>
            <person name="Tritt A."/>
            <person name="Yoshinaga Y."/>
            <person name="Zwiers L.-H."/>
            <person name="Turgeon B."/>
            <person name="Goodwin S."/>
            <person name="Spatafora J."/>
            <person name="Crous P."/>
            <person name="Grigoriev I."/>
        </authorList>
    </citation>
    <scope>NUCLEOTIDE SEQUENCE</scope>
    <source>
        <strain evidence="1">CBS 122681</strain>
    </source>
</reference>
<organism evidence="1 2">
    <name type="scientific">Lophiostoma macrostomum CBS 122681</name>
    <dbReference type="NCBI Taxonomy" id="1314788"/>
    <lineage>
        <taxon>Eukaryota</taxon>
        <taxon>Fungi</taxon>
        <taxon>Dikarya</taxon>
        <taxon>Ascomycota</taxon>
        <taxon>Pezizomycotina</taxon>
        <taxon>Dothideomycetes</taxon>
        <taxon>Pleosporomycetidae</taxon>
        <taxon>Pleosporales</taxon>
        <taxon>Lophiostomataceae</taxon>
        <taxon>Lophiostoma</taxon>
    </lineage>
</organism>
<evidence type="ECO:0008006" key="3">
    <source>
        <dbReference type="Google" id="ProtNLM"/>
    </source>
</evidence>
<dbReference type="EMBL" id="MU004419">
    <property type="protein sequence ID" value="KAF2651704.1"/>
    <property type="molecule type" value="Genomic_DNA"/>
</dbReference>
<dbReference type="SUPFAM" id="SSF57903">
    <property type="entry name" value="FYVE/PHD zinc finger"/>
    <property type="match status" value="1"/>
</dbReference>
<proteinExistence type="predicted"/>
<gene>
    <name evidence="1" type="ORF">K491DRAFT_84202</name>
</gene>
<evidence type="ECO:0000313" key="1">
    <source>
        <dbReference type="EMBL" id="KAF2651704.1"/>
    </source>
</evidence>
<dbReference type="Gene3D" id="3.30.40.10">
    <property type="entry name" value="Zinc/RING finger domain, C3HC4 (zinc finger)"/>
    <property type="match status" value="1"/>
</dbReference>
<dbReference type="InterPro" id="IPR013083">
    <property type="entry name" value="Znf_RING/FYVE/PHD"/>
</dbReference>
<name>A0A6A6SZK5_9PLEO</name>
<dbReference type="OrthoDB" id="5411773at2759"/>
<sequence>MHAAPSYDFDDTEELMPGLQSGKITDQQHDGGPPGRVYNAILENVLKTATLAPAQESSVASKVPIGAQDRMSNSSMPQATSVSSLASNAPLLSRPALPQHLVPKPIYCYCQRPDNGSRMVQCTNENCSVQWVHLQCMNKAQRLSTKHRKYISLPFL</sequence>
<protein>
    <recommendedName>
        <fullName evidence="3">Zinc finger PHD-type domain-containing protein</fullName>
    </recommendedName>
</protein>
<keyword evidence="2" id="KW-1185">Reference proteome</keyword>
<dbReference type="Proteomes" id="UP000799324">
    <property type="component" value="Unassembled WGS sequence"/>
</dbReference>
<accession>A0A6A6SZK5</accession>